<dbReference type="GO" id="GO:0006606">
    <property type="term" value="P:protein import into nucleus"/>
    <property type="evidence" value="ECO:0007669"/>
    <property type="project" value="TreeGrafter"/>
</dbReference>
<evidence type="ECO:0000256" key="1">
    <source>
        <dbReference type="ARBA" id="ARBA00004123"/>
    </source>
</evidence>
<feature type="non-terminal residue" evidence="6">
    <location>
        <position position="1"/>
    </location>
</feature>
<dbReference type="AlphaFoldDB" id="A0A7J6W3I1"/>
<feature type="compositionally biased region" description="Low complexity" evidence="4">
    <location>
        <begin position="445"/>
        <end position="456"/>
    </location>
</feature>
<dbReference type="OrthoDB" id="3268246at2759"/>
<dbReference type="GO" id="GO:0031267">
    <property type="term" value="F:small GTPase binding"/>
    <property type="evidence" value="ECO:0007669"/>
    <property type="project" value="InterPro"/>
</dbReference>
<evidence type="ECO:0000313" key="6">
    <source>
        <dbReference type="EMBL" id="KAF5191926.1"/>
    </source>
</evidence>
<feature type="region of interest" description="Disordered" evidence="4">
    <location>
        <begin position="1004"/>
        <end position="1041"/>
    </location>
</feature>
<dbReference type="EMBL" id="JABWDY010022158">
    <property type="protein sequence ID" value="KAF5191926.1"/>
    <property type="molecule type" value="Genomic_DNA"/>
</dbReference>
<comment type="caution">
    <text evidence="6">The sequence shown here is derived from an EMBL/GenBank/DDBJ whole genome shotgun (WGS) entry which is preliminary data.</text>
</comment>
<accession>A0A7J6W3I1</accession>
<evidence type="ECO:0000259" key="5">
    <source>
        <dbReference type="Pfam" id="PF03810"/>
    </source>
</evidence>
<sequence>RWLRAGYVAAIEIAIGSVLLISNECLHTQHQFENMETLIPQIAQLLNNTLNPDHIIVGSATETLDRLSLLPDFPFALISIASGGQDQGQRIAAATYLKNFTRRHVDADGAKVSIEFRNRLVHATLLAEPAVLKVLIEAFRYIIVKEFVKENSWPELVPELRSVIQNSNYINESSNSQWKTINALTVLQSVLRPFQYFLDPKLEKEPVPRQLELIAQEILLPLLALFHNLVEKALSIRGRTEVDLEKILLLVCKCIYFSVRSHMPSALIPTLASFCQDLFRILDSLSFDTATPEKDYSVRMKTGKRSLIIFCALVTRHRKHSDKLMSNILNCASKIVKHSINVNKLDFPTERVVSLAFDVISHVLETGPGWRLVSPHFSSLIESAIFPALVINEKDISEWEDDPDEYLQKNLPSNLEEISGWREDLFTARKSAINLLGVISLSKGPPMSSNSSSISSIKRKKGDKTKGKVRHSYMGDLLVLPFLSKFPVPSDATASQTNISNDYYGVLMAFGGLLDFLRERGLGYVTTLVVNRVLPVYSLSTCLPYLVAAANWVLGELASCLPEEISADIYSSLLKALVMPDVEDISCYPVRASAAGAIIELLENDYFPPEWLPLLQSVISRTDSEDDNESSILFQLLSSVVEAGSDNVIVHIPYIVSSIVGVISKHITPVPEPWPQVVERGFSALAVMAQILEDSVPEEIEENETHEKSRSDCLSVARAFSVLLRQVWLTPVEAMEEEVSNVLPPPSCINDASKLLRFIMRFVTVAEEVLEMKVSELLTVWADLIADWHAWEEMEDLSIFDCINEVVHLCKKCDIKNFYIKRMPSPPAPPVPQCSIIEGIGAFVTDAINQYPSATWKACSCVHLLLHVPKFSSEIEGVQQSLVIAFSQAAFLRFRQIQSKPSALWKPLLLVISSCYLCYPDTVEKVLEKDGSNGFTAWASALSFISTTSYEPGLSAESEIKLIVMALVKVVERLLGPTEEQGCGLVRDCYVSLMETVIRLKEVRDEEEIEDEEADDDEEDEDEETDDEDSEDDEHEETEEEFLDRYAKASISLSNGIEVEEGDIEDQDQELELGMLDEFDQERAALSLIERYNHIFMKRQSLPPQLVTGFLNTFPEYSSLFLNS</sequence>
<gene>
    <name evidence="6" type="ORF">FRX31_018487</name>
</gene>
<proteinExistence type="predicted"/>
<dbReference type="InterPro" id="IPR011989">
    <property type="entry name" value="ARM-like"/>
</dbReference>
<dbReference type="InterPro" id="IPR016024">
    <property type="entry name" value="ARM-type_fold"/>
</dbReference>
<dbReference type="Pfam" id="PF03810">
    <property type="entry name" value="IBN_N"/>
    <property type="match status" value="1"/>
</dbReference>
<dbReference type="InterPro" id="IPR001494">
    <property type="entry name" value="Importin-beta_N"/>
</dbReference>
<feature type="compositionally biased region" description="Acidic residues" evidence="4">
    <location>
        <begin position="1005"/>
        <end position="1041"/>
    </location>
</feature>
<dbReference type="PANTHER" id="PTHR10997:SF29">
    <property type="entry name" value="ARM REPEAT SUPERFAMILY PROTEIN"/>
    <property type="match status" value="1"/>
</dbReference>
<keyword evidence="3" id="KW-0539">Nucleus</keyword>
<keyword evidence="7" id="KW-1185">Reference proteome</keyword>
<name>A0A7J6W3I1_THATH</name>
<dbReference type="SUPFAM" id="SSF48371">
    <property type="entry name" value="ARM repeat"/>
    <property type="match status" value="1"/>
</dbReference>
<keyword evidence="2" id="KW-0813">Transport</keyword>
<evidence type="ECO:0000256" key="2">
    <source>
        <dbReference type="ARBA" id="ARBA00022448"/>
    </source>
</evidence>
<evidence type="ECO:0000313" key="7">
    <source>
        <dbReference type="Proteomes" id="UP000554482"/>
    </source>
</evidence>
<feature type="domain" description="Importin N-terminal" evidence="5">
    <location>
        <begin position="60"/>
        <end position="106"/>
    </location>
</feature>
<dbReference type="GO" id="GO:0006611">
    <property type="term" value="P:protein export from nucleus"/>
    <property type="evidence" value="ECO:0007669"/>
    <property type="project" value="TreeGrafter"/>
</dbReference>
<dbReference type="PANTHER" id="PTHR10997">
    <property type="entry name" value="IMPORTIN-7, 8, 11"/>
    <property type="match status" value="1"/>
</dbReference>
<dbReference type="Gene3D" id="1.25.10.10">
    <property type="entry name" value="Leucine-rich Repeat Variant"/>
    <property type="match status" value="1"/>
</dbReference>
<feature type="compositionally biased region" description="Basic residues" evidence="4">
    <location>
        <begin position="457"/>
        <end position="466"/>
    </location>
</feature>
<organism evidence="6 7">
    <name type="scientific">Thalictrum thalictroides</name>
    <name type="common">Rue-anemone</name>
    <name type="synonym">Anemone thalictroides</name>
    <dbReference type="NCBI Taxonomy" id="46969"/>
    <lineage>
        <taxon>Eukaryota</taxon>
        <taxon>Viridiplantae</taxon>
        <taxon>Streptophyta</taxon>
        <taxon>Embryophyta</taxon>
        <taxon>Tracheophyta</taxon>
        <taxon>Spermatophyta</taxon>
        <taxon>Magnoliopsida</taxon>
        <taxon>Ranunculales</taxon>
        <taxon>Ranunculaceae</taxon>
        <taxon>Thalictroideae</taxon>
        <taxon>Thalictrum</taxon>
    </lineage>
</organism>
<feature type="region of interest" description="Disordered" evidence="4">
    <location>
        <begin position="445"/>
        <end position="466"/>
    </location>
</feature>
<dbReference type="Proteomes" id="UP000554482">
    <property type="component" value="Unassembled WGS sequence"/>
</dbReference>
<protein>
    <submittedName>
        <fullName evidence="6">Importin beta-like SAD2-like protein</fullName>
    </submittedName>
</protein>
<reference evidence="6 7" key="1">
    <citation type="submission" date="2020-06" db="EMBL/GenBank/DDBJ databases">
        <title>Transcriptomic and genomic resources for Thalictrum thalictroides and T. hernandezii: Facilitating candidate gene discovery in an emerging model plant lineage.</title>
        <authorList>
            <person name="Arias T."/>
            <person name="Riano-Pachon D.M."/>
            <person name="Di Stilio V.S."/>
        </authorList>
    </citation>
    <scope>NUCLEOTIDE SEQUENCE [LARGE SCALE GENOMIC DNA]</scope>
    <source>
        <strain evidence="7">cv. WT478/WT964</strain>
        <tissue evidence="6">Leaves</tissue>
    </source>
</reference>
<evidence type="ECO:0000256" key="3">
    <source>
        <dbReference type="ARBA" id="ARBA00023242"/>
    </source>
</evidence>
<dbReference type="GO" id="GO:0005049">
    <property type="term" value="F:nuclear export signal receptor activity"/>
    <property type="evidence" value="ECO:0007669"/>
    <property type="project" value="TreeGrafter"/>
</dbReference>
<dbReference type="GO" id="GO:0005829">
    <property type="term" value="C:cytosol"/>
    <property type="evidence" value="ECO:0007669"/>
    <property type="project" value="TreeGrafter"/>
</dbReference>
<comment type="subcellular location">
    <subcellularLocation>
        <location evidence="1">Nucleus</location>
    </subcellularLocation>
</comment>
<dbReference type="GO" id="GO:0005635">
    <property type="term" value="C:nuclear envelope"/>
    <property type="evidence" value="ECO:0007669"/>
    <property type="project" value="TreeGrafter"/>
</dbReference>
<evidence type="ECO:0000256" key="4">
    <source>
        <dbReference type="SAM" id="MobiDB-lite"/>
    </source>
</evidence>